<dbReference type="AlphaFoldDB" id="A0ABD6CRM6"/>
<feature type="transmembrane region" description="Helical" evidence="1">
    <location>
        <begin position="53"/>
        <end position="73"/>
    </location>
</feature>
<feature type="transmembrane region" description="Helical" evidence="1">
    <location>
        <begin position="80"/>
        <end position="102"/>
    </location>
</feature>
<organism evidence="2 3">
    <name type="scientific">Halobellus rarus</name>
    <dbReference type="NCBI Taxonomy" id="1126237"/>
    <lineage>
        <taxon>Archaea</taxon>
        <taxon>Methanobacteriati</taxon>
        <taxon>Methanobacteriota</taxon>
        <taxon>Stenosarchaea group</taxon>
        <taxon>Halobacteria</taxon>
        <taxon>Halobacteriales</taxon>
        <taxon>Haloferacaceae</taxon>
        <taxon>Halobellus</taxon>
    </lineage>
</organism>
<accession>A0ABD6CRM6</accession>
<reference evidence="2 3" key="1">
    <citation type="journal article" date="2019" name="Int. J. Syst. Evol. Microbiol.">
        <title>The Global Catalogue of Microorganisms (GCM) 10K type strain sequencing project: providing services to taxonomists for standard genome sequencing and annotation.</title>
        <authorList>
            <consortium name="The Broad Institute Genomics Platform"/>
            <consortium name="The Broad Institute Genome Sequencing Center for Infectious Disease"/>
            <person name="Wu L."/>
            <person name="Ma J."/>
        </authorList>
    </citation>
    <scope>NUCLEOTIDE SEQUENCE [LARGE SCALE GENOMIC DNA]</scope>
    <source>
        <strain evidence="2 3">CGMCC 1.12121</strain>
    </source>
</reference>
<evidence type="ECO:0000256" key="1">
    <source>
        <dbReference type="SAM" id="Phobius"/>
    </source>
</evidence>
<protein>
    <submittedName>
        <fullName evidence="2">Uncharacterized protein</fullName>
    </submittedName>
</protein>
<dbReference type="Pfam" id="PF26041">
    <property type="entry name" value="DUF8011"/>
    <property type="match status" value="1"/>
</dbReference>
<comment type="caution">
    <text evidence="2">The sequence shown here is derived from an EMBL/GenBank/DDBJ whole genome shotgun (WGS) entry which is preliminary data.</text>
</comment>
<keyword evidence="1" id="KW-0472">Membrane</keyword>
<keyword evidence="3" id="KW-1185">Reference proteome</keyword>
<dbReference type="Proteomes" id="UP001597085">
    <property type="component" value="Unassembled WGS sequence"/>
</dbReference>
<feature type="transmembrane region" description="Helical" evidence="1">
    <location>
        <begin position="20"/>
        <end position="41"/>
    </location>
</feature>
<name>A0ABD6CRM6_9EURY</name>
<dbReference type="InterPro" id="IPR058324">
    <property type="entry name" value="DUF8011"/>
</dbReference>
<keyword evidence="1" id="KW-1133">Transmembrane helix</keyword>
<dbReference type="RefSeq" id="WP_390278541.1">
    <property type="nucleotide sequence ID" value="NZ_JBHUDK010000016.1"/>
</dbReference>
<evidence type="ECO:0000313" key="3">
    <source>
        <dbReference type="Proteomes" id="UP001597085"/>
    </source>
</evidence>
<feature type="transmembrane region" description="Helical" evidence="1">
    <location>
        <begin position="114"/>
        <end position="134"/>
    </location>
</feature>
<evidence type="ECO:0000313" key="2">
    <source>
        <dbReference type="EMBL" id="MFD1600713.1"/>
    </source>
</evidence>
<gene>
    <name evidence="2" type="ORF">ACFSBX_17405</name>
</gene>
<proteinExistence type="predicted"/>
<dbReference type="EMBL" id="JBHUDK010000016">
    <property type="protein sequence ID" value="MFD1600713.1"/>
    <property type="molecule type" value="Genomic_DNA"/>
</dbReference>
<keyword evidence="1" id="KW-0812">Transmembrane</keyword>
<sequence>MNILRRVKAELFREPNGNKWSVVPIGFGLLLILVLIGGILFNTGWSEQIKIEPWFILLAFAFLCMGTAEILAADRRKQAGLLRISSITFFLLFGGVTIGSVLLSTEGKAQQMMAFYFVLAALIAITLWLAWIFWKAGREQ</sequence>